<organism evidence="2 3">
    <name type="scientific">Phytohabitans flavus</name>
    <dbReference type="NCBI Taxonomy" id="1076124"/>
    <lineage>
        <taxon>Bacteria</taxon>
        <taxon>Bacillati</taxon>
        <taxon>Actinomycetota</taxon>
        <taxon>Actinomycetes</taxon>
        <taxon>Micromonosporales</taxon>
        <taxon>Micromonosporaceae</taxon>
    </lineage>
</organism>
<dbReference type="EMBL" id="AP022870">
    <property type="protein sequence ID" value="BCB81955.1"/>
    <property type="molecule type" value="Genomic_DNA"/>
</dbReference>
<keyword evidence="1" id="KW-1133">Transmembrane helix</keyword>
<name>A0A6F8Y782_9ACTN</name>
<accession>A0A6F8Y782</accession>
<evidence type="ECO:0000256" key="1">
    <source>
        <dbReference type="SAM" id="Phobius"/>
    </source>
</evidence>
<evidence type="ECO:0000313" key="3">
    <source>
        <dbReference type="Proteomes" id="UP000502508"/>
    </source>
</evidence>
<reference evidence="2 3" key="2">
    <citation type="submission" date="2020-03" db="EMBL/GenBank/DDBJ databases">
        <authorList>
            <person name="Ichikawa N."/>
            <person name="Kimura A."/>
            <person name="Kitahashi Y."/>
            <person name="Uohara A."/>
        </authorList>
    </citation>
    <scope>NUCLEOTIDE SEQUENCE [LARGE SCALE GENOMIC DNA]</scope>
    <source>
        <strain evidence="2 3">NBRC 107702</strain>
    </source>
</reference>
<protein>
    <submittedName>
        <fullName evidence="2">Uncharacterized protein</fullName>
    </submittedName>
</protein>
<dbReference type="RefSeq" id="WP_173041641.1">
    <property type="nucleotide sequence ID" value="NZ_AP022870.1"/>
</dbReference>
<reference evidence="2 3" key="1">
    <citation type="submission" date="2020-03" db="EMBL/GenBank/DDBJ databases">
        <title>Whole genome shotgun sequence of Phytohabitans flavus NBRC 107702.</title>
        <authorList>
            <person name="Komaki H."/>
            <person name="Tamura T."/>
        </authorList>
    </citation>
    <scope>NUCLEOTIDE SEQUENCE [LARGE SCALE GENOMIC DNA]</scope>
    <source>
        <strain evidence="2 3">NBRC 107702</strain>
    </source>
</reference>
<gene>
    <name evidence="2" type="ORF">Pflav_083650</name>
</gene>
<keyword evidence="1" id="KW-0472">Membrane</keyword>
<proteinExistence type="predicted"/>
<sequence>MSDAVVALIGEIAVTPTAVRTPAGEIPLAQSTWQVSDFWQTEQKTPTWAIWAAVLGFCVLTVLSLLFLLVKQTIYKGTVQVTVTNGPRQYVARIPVTTQEQVQQIHNQVNYVRSLAAL</sequence>
<dbReference type="KEGG" id="pfla:Pflav_083650"/>
<keyword evidence="3" id="KW-1185">Reference proteome</keyword>
<feature type="transmembrane region" description="Helical" evidence="1">
    <location>
        <begin position="48"/>
        <end position="70"/>
    </location>
</feature>
<dbReference type="Proteomes" id="UP000502508">
    <property type="component" value="Chromosome"/>
</dbReference>
<keyword evidence="1" id="KW-0812">Transmembrane</keyword>
<evidence type="ECO:0000313" key="2">
    <source>
        <dbReference type="EMBL" id="BCB81955.1"/>
    </source>
</evidence>
<dbReference type="AlphaFoldDB" id="A0A6F8Y782"/>